<sequence>MEYNNVRFRRLGWSGVEIEYGDQTLLIDYITDTSQLSVLRSEEEVFPIASNFGRASIALLTHLHTDHADPLALAVALGDSGRVLRPMAATGSQQDLALTMHAESAFKKSNLSVEMLVEWEERIVGPFKISSAPAVDGFGDPQLSWVVECGGRRIIHAGDTLFHGFWWRIANKYGPFDAAFLPINAPIVDFPPLRPMSPIEAVMTPEQAAVAAHILGAKSVIPIHFGSMHKPPMYSETPNSIERLTNKLEDYGILNLVQQPGIWFEL</sequence>
<name>A0ABV8P6U0_9SPHI</name>
<comment type="caution">
    <text evidence="2">The sequence shown here is derived from an EMBL/GenBank/DDBJ whole genome shotgun (WGS) entry which is preliminary data.</text>
</comment>
<dbReference type="Gene3D" id="3.60.15.10">
    <property type="entry name" value="Ribonuclease Z/Hydroxyacylglutathione hydrolase-like"/>
    <property type="match status" value="1"/>
</dbReference>
<dbReference type="InterPro" id="IPR001279">
    <property type="entry name" value="Metallo-B-lactamas"/>
</dbReference>
<dbReference type="RefSeq" id="WP_378981096.1">
    <property type="nucleotide sequence ID" value="NZ_JBHSBW010000003.1"/>
</dbReference>
<dbReference type="SUPFAM" id="SSF56281">
    <property type="entry name" value="Metallo-hydrolase/oxidoreductase"/>
    <property type="match status" value="1"/>
</dbReference>
<feature type="domain" description="Metallo-beta-lactamase" evidence="1">
    <location>
        <begin position="26"/>
        <end position="225"/>
    </location>
</feature>
<dbReference type="EMBL" id="JBHSBW010000003">
    <property type="protein sequence ID" value="MFC4209833.1"/>
    <property type="molecule type" value="Genomic_DNA"/>
</dbReference>
<dbReference type="Pfam" id="PF12706">
    <property type="entry name" value="Lactamase_B_2"/>
    <property type="match status" value="1"/>
</dbReference>
<dbReference type="InterPro" id="IPR050114">
    <property type="entry name" value="UPF0173_UPF0282_UlaG_hydrolase"/>
</dbReference>
<dbReference type="Proteomes" id="UP001595789">
    <property type="component" value="Unassembled WGS sequence"/>
</dbReference>
<evidence type="ECO:0000313" key="3">
    <source>
        <dbReference type="Proteomes" id="UP001595789"/>
    </source>
</evidence>
<dbReference type="PANTHER" id="PTHR43546">
    <property type="entry name" value="UPF0173 METAL-DEPENDENT HYDROLASE MJ1163-RELATED"/>
    <property type="match status" value="1"/>
</dbReference>
<organism evidence="2 3">
    <name type="scientific">Pedobacter lithocola</name>
    <dbReference type="NCBI Taxonomy" id="1908239"/>
    <lineage>
        <taxon>Bacteria</taxon>
        <taxon>Pseudomonadati</taxon>
        <taxon>Bacteroidota</taxon>
        <taxon>Sphingobacteriia</taxon>
        <taxon>Sphingobacteriales</taxon>
        <taxon>Sphingobacteriaceae</taxon>
        <taxon>Pedobacter</taxon>
    </lineage>
</organism>
<dbReference type="InterPro" id="IPR036866">
    <property type="entry name" value="RibonucZ/Hydroxyglut_hydro"/>
</dbReference>
<proteinExistence type="predicted"/>
<keyword evidence="3" id="KW-1185">Reference proteome</keyword>
<evidence type="ECO:0000259" key="1">
    <source>
        <dbReference type="Pfam" id="PF12706"/>
    </source>
</evidence>
<gene>
    <name evidence="2" type="ORF">ACFOWA_01490</name>
</gene>
<accession>A0ABV8P6U0</accession>
<dbReference type="PANTHER" id="PTHR43546:SF3">
    <property type="entry name" value="UPF0173 METAL-DEPENDENT HYDROLASE MJ1163"/>
    <property type="match status" value="1"/>
</dbReference>
<protein>
    <submittedName>
        <fullName evidence="2">MBL fold metallo-hydrolase</fullName>
    </submittedName>
</protein>
<evidence type="ECO:0000313" key="2">
    <source>
        <dbReference type="EMBL" id="MFC4209833.1"/>
    </source>
</evidence>
<reference evidence="3" key="1">
    <citation type="journal article" date="2019" name="Int. J. Syst. Evol. Microbiol.">
        <title>The Global Catalogue of Microorganisms (GCM) 10K type strain sequencing project: providing services to taxonomists for standard genome sequencing and annotation.</title>
        <authorList>
            <consortium name="The Broad Institute Genomics Platform"/>
            <consortium name="The Broad Institute Genome Sequencing Center for Infectious Disease"/>
            <person name="Wu L."/>
            <person name="Ma J."/>
        </authorList>
    </citation>
    <scope>NUCLEOTIDE SEQUENCE [LARGE SCALE GENOMIC DNA]</scope>
    <source>
        <strain evidence="3">CCM 8691</strain>
    </source>
</reference>